<reference evidence="3" key="1">
    <citation type="submission" date="2020-05" db="EMBL/GenBank/DDBJ databases">
        <title>WGS assembly of Panicum virgatum.</title>
        <authorList>
            <person name="Lovell J.T."/>
            <person name="Jenkins J."/>
            <person name="Shu S."/>
            <person name="Juenger T.E."/>
            <person name="Schmutz J."/>
        </authorList>
    </citation>
    <scope>NUCLEOTIDE SEQUENCE</scope>
    <source>
        <strain evidence="3">AP13</strain>
    </source>
</reference>
<protein>
    <recommendedName>
        <fullName evidence="2">DUF1618 domain-containing protein</fullName>
    </recommendedName>
</protein>
<comment type="caution">
    <text evidence="3">The sequence shown here is derived from an EMBL/GenBank/DDBJ whole genome shotgun (WGS) entry which is preliminary data.</text>
</comment>
<dbReference type="Proteomes" id="UP000823388">
    <property type="component" value="Chromosome 1K"/>
</dbReference>
<evidence type="ECO:0000256" key="1">
    <source>
        <dbReference type="SAM" id="MobiDB-lite"/>
    </source>
</evidence>
<feature type="compositionally biased region" description="Low complexity" evidence="1">
    <location>
        <begin position="175"/>
        <end position="184"/>
    </location>
</feature>
<evidence type="ECO:0000313" key="3">
    <source>
        <dbReference type="EMBL" id="KAG2659026.1"/>
    </source>
</evidence>
<dbReference type="AlphaFoldDB" id="A0A8T0XM15"/>
<evidence type="ECO:0000259" key="2">
    <source>
        <dbReference type="Pfam" id="PF07762"/>
    </source>
</evidence>
<dbReference type="PANTHER" id="PTHR33086:SF46">
    <property type="entry name" value="EXPRESSED PROTEIN"/>
    <property type="match status" value="1"/>
</dbReference>
<accession>A0A8T0XM15</accession>
<dbReference type="EMBL" id="CM029037">
    <property type="protein sequence ID" value="KAG2659026.1"/>
    <property type="molecule type" value="Genomic_DNA"/>
</dbReference>
<dbReference type="PANTHER" id="PTHR33086">
    <property type="entry name" value="OS05G0468200 PROTEIN-RELATED"/>
    <property type="match status" value="1"/>
</dbReference>
<organism evidence="3 4">
    <name type="scientific">Panicum virgatum</name>
    <name type="common">Blackwell switchgrass</name>
    <dbReference type="NCBI Taxonomy" id="38727"/>
    <lineage>
        <taxon>Eukaryota</taxon>
        <taxon>Viridiplantae</taxon>
        <taxon>Streptophyta</taxon>
        <taxon>Embryophyta</taxon>
        <taxon>Tracheophyta</taxon>
        <taxon>Spermatophyta</taxon>
        <taxon>Magnoliopsida</taxon>
        <taxon>Liliopsida</taxon>
        <taxon>Poales</taxon>
        <taxon>Poaceae</taxon>
        <taxon>PACMAD clade</taxon>
        <taxon>Panicoideae</taxon>
        <taxon>Panicodae</taxon>
        <taxon>Paniceae</taxon>
        <taxon>Panicinae</taxon>
        <taxon>Panicum</taxon>
        <taxon>Panicum sect. Hiantes</taxon>
    </lineage>
</organism>
<feature type="domain" description="DUF1618" evidence="2">
    <location>
        <begin position="7"/>
        <end position="83"/>
    </location>
</feature>
<keyword evidence="4" id="KW-1185">Reference proteome</keyword>
<evidence type="ECO:0000313" key="4">
    <source>
        <dbReference type="Proteomes" id="UP000823388"/>
    </source>
</evidence>
<feature type="compositionally biased region" description="Basic residues" evidence="1">
    <location>
        <begin position="163"/>
        <end position="174"/>
    </location>
</feature>
<feature type="region of interest" description="Disordered" evidence="1">
    <location>
        <begin position="160"/>
        <end position="184"/>
    </location>
</feature>
<dbReference type="InterPro" id="IPR011676">
    <property type="entry name" value="DUF1618"/>
</dbReference>
<proteinExistence type="predicted"/>
<sequence>MDRGARGCVKVSGGRLRYMRIHGSLDAPVVSMWMAVVSTWCPAGRWEWIPELSVPLAEVWMDESYANTKLPSSVPAIALIHPMDPDRLFFFLGSSILAVDLQLRKVVGFSEFEMLEPPCALRRKRSSRFVHAWQHDPSSTRTESVSACLRQEKAIAAMSSYPARRRNGRSRRRSSSGCSWSSSGGSVPCAIILEGGVESRKKAESAFLV</sequence>
<dbReference type="Pfam" id="PF07762">
    <property type="entry name" value="DUF1618"/>
    <property type="match status" value="1"/>
</dbReference>
<gene>
    <name evidence="3" type="ORF">PVAP13_1KG330210</name>
</gene>
<name>A0A8T0XM15_PANVG</name>